<organism evidence="1 2">
    <name type="scientific">Pseudomonas aeruginosa</name>
    <dbReference type="NCBI Taxonomy" id="287"/>
    <lineage>
        <taxon>Bacteria</taxon>
        <taxon>Pseudomonadati</taxon>
        <taxon>Pseudomonadota</taxon>
        <taxon>Gammaproteobacteria</taxon>
        <taxon>Pseudomonadales</taxon>
        <taxon>Pseudomonadaceae</taxon>
        <taxon>Pseudomonas</taxon>
    </lineage>
</organism>
<dbReference type="AlphaFoldDB" id="A0A241XRB9"/>
<comment type="caution">
    <text evidence="1">The sequence shown here is derived from an EMBL/GenBank/DDBJ whole genome shotgun (WGS) entry which is preliminary data.</text>
</comment>
<sequence>MIKNAILWLFFPLVGVTGCTNHTQLLYSDAAQQGRLPLVIDTGRFLIQTVIPGNTDSDSLRVYLEGDGKAWATRTQPSTDPTPTVPLVSKLAANDPAPSAYIARPCQYVMNNHCTYKIWTDRRFSDEAVESISTALDKIKLKMGASHVELVGYSGGGAIALLLAARRSDVTSVQTLAGNLSPAGWVRLHQLSPLSEALEPVDYRDRLRHIPQRHLVGTLDPVIPASLAQAFTSSMPDAKCLELREVKATHEQGWEAAWAIYRDRPISCK</sequence>
<dbReference type="Proteomes" id="UP000194857">
    <property type="component" value="Unassembled WGS sequence"/>
</dbReference>
<evidence type="ECO:0008006" key="3">
    <source>
        <dbReference type="Google" id="ProtNLM"/>
    </source>
</evidence>
<proteinExistence type="predicted"/>
<dbReference type="EMBL" id="NFFZ01000004">
    <property type="protein sequence ID" value="OTI62964.1"/>
    <property type="molecule type" value="Genomic_DNA"/>
</dbReference>
<protein>
    <recommendedName>
        <fullName evidence="3">Alpha/beta hydrolase</fullName>
    </recommendedName>
</protein>
<dbReference type="Gene3D" id="3.40.50.1820">
    <property type="entry name" value="alpha/beta hydrolase"/>
    <property type="match status" value="1"/>
</dbReference>
<dbReference type="SUPFAM" id="SSF53474">
    <property type="entry name" value="alpha/beta-Hydrolases"/>
    <property type="match status" value="1"/>
</dbReference>
<reference evidence="1 2" key="1">
    <citation type="submission" date="2017-05" db="EMBL/GenBank/DDBJ databases">
        <authorList>
            <person name="Song R."/>
            <person name="Chenine A.L."/>
            <person name="Ruprecht R.M."/>
        </authorList>
    </citation>
    <scope>NUCLEOTIDE SEQUENCE [LARGE SCALE GENOMIC DNA]</scope>
    <source>
        <strain evidence="1 2">S567_C10_BS</strain>
    </source>
</reference>
<name>A0A241XRB9_PSEAI</name>
<dbReference type="PROSITE" id="PS51257">
    <property type="entry name" value="PROKAR_LIPOPROTEIN"/>
    <property type="match status" value="1"/>
</dbReference>
<dbReference type="InterPro" id="IPR029058">
    <property type="entry name" value="AB_hydrolase_fold"/>
</dbReference>
<accession>A0A241XRB9</accession>
<evidence type="ECO:0000313" key="2">
    <source>
        <dbReference type="Proteomes" id="UP000194857"/>
    </source>
</evidence>
<evidence type="ECO:0000313" key="1">
    <source>
        <dbReference type="EMBL" id="OTI62964.1"/>
    </source>
</evidence>
<gene>
    <name evidence="1" type="ORF">CAZ10_08935</name>
</gene>